<evidence type="ECO:0000313" key="2">
    <source>
        <dbReference type="Proteomes" id="UP000678374"/>
    </source>
</evidence>
<name>A0A940YXL9_9BURK</name>
<comment type="caution">
    <text evidence="1">The sequence shown here is derived from an EMBL/GenBank/DDBJ whole genome shotgun (WGS) entry which is preliminary data.</text>
</comment>
<dbReference type="SUPFAM" id="SSF56399">
    <property type="entry name" value="ADP-ribosylation"/>
    <property type="match status" value="1"/>
</dbReference>
<dbReference type="EMBL" id="JAGQDE010000021">
    <property type="protein sequence ID" value="MBQ0961060.1"/>
    <property type="molecule type" value="Genomic_DNA"/>
</dbReference>
<organism evidence="1 2">
    <name type="scientific">Ideonella aquatica</name>
    <dbReference type="NCBI Taxonomy" id="2824119"/>
    <lineage>
        <taxon>Bacteria</taxon>
        <taxon>Pseudomonadati</taxon>
        <taxon>Pseudomonadota</taxon>
        <taxon>Betaproteobacteria</taxon>
        <taxon>Burkholderiales</taxon>
        <taxon>Sphaerotilaceae</taxon>
        <taxon>Ideonella</taxon>
    </lineage>
</organism>
<evidence type="ECO:0000313" key="1">
    <source>
        <dbReference type="EMBL" id="MBQ0961060.1"/>
    </source>
</evidence>
<gene>
    <name evidence="1" type="ORF">KAK06_19045</name>
</gene>
<accession>A0A940YXL9</accession>
<reference evidence="1" key="1">
    <citation type="submission" date="2021-04" db="EMBL/GenBank/DDBJ databases">
        <title>The genome sequence of Ideonella sp. 4Y11.</title>
        <authorList>
            <person name="Liu Y."/>
        </authorList>
    </citation>
    <scope>NUCLEOTIDE SEQUENCE</scope>
    <source>
        <strain evidence="1">4Y11</strain>
    </source>
</reference>
<proteinExistence type="predicted"/>
<dbReference type="RefSeq" id="WP_210803734.1">
    <property type="nucleotide sequence ID" value="NZ_JAGQDE010000021.1"/>
</dbReference>
<protein>
    <submittedName>
        <fullName evidence="1">Uncharacterized protein</fullName>
    </submittedName>
</protein>
<dbReference type="AlphaFoldDB" id="A0A940YXL9"/>
<sequence>MWDLYQNQPTFVLGFHGCDAAIAEKIVSGAEPILQSNKPYDWLGSGAYFWESSPHRAMEWAVDMAQRPSTHPRRVQTPAVVGAIIDLGNCCNLFDSAALDELRKAWETLDLIGMPDGSPLPENKGHTPDRLGRYLDRAVIEFMHQLRELNGLPAYDTVRAAFPEGGELYPNAGFTARSHIQIAVRNLRCIKGYFKPIATSA</sequence>
<keyword evidence="2" id="KW-1185">Reference proteome</keyword>
<dbReference type="Proteomes" id="UP000678374">
    <property type="component" value="Unassembled WGS sequence"/>
</dbReference>